<gene>
    <name evidence="1" type="ORF">K4L44_16250</name>
</gene>
<keyword evidence="2" id="KW-1185">Reference proteome</keyword>
<organism evidence="1 2">
    <name type="scientific">Halosquirtibacter laminarini</name>
    <dbReference type="NCBI Taxonomy" id="3374600"/>
    <lineage>
        <taxon>Bacteria</taxon>
        <taxon>Pseudomonadati</taxon>
        <taxon>Bacteroidota</taxon>
        <taxon>Bacteroidia</taxon>
        <taxon>Marinilabiliales</taxon>
        <taxon>Prolixibacteraceae</taxon>
        <taxon>Halosquirtibacter</taxon>
    </lineage>
</organism>
<reference evidence="1" key="1">
    <citation type="submission" date="2021-08" db="EMBL/GenBank/DDBJ databases">
        <title>Novel anaerobic bacterium isolated from sea squirt in East Sea, Republic of Korea.</title>
        <authorList>
            <person name="Nguyen T.H."/>
            <person name="Li Z."/>
            <person name="Lee Y.-J."/>
            <person name="Ko J."/>
            <person name="Kim S.-G."/>
        </authorList>
    </citation>
    <scope>NUCLEOTIDE SEQUENCE</scope>
    <source>
        <strain evidence="1">KCTC 25031</strain>
    </source>
</reference>
<accession>A0AC61NNN6</accession>
<name>A0AC61NNN6_9BACT</name>
<dbReference type="Proteomes" id="UP000826212">
    <property type="component" value="Chromosome"/>
</dbReference>
<evidence type="ECO:0000313" key="1">
    <source>
        <dbReference type="EMBL" id="QZE14059.1"/>
    </source>
</evidence>
<dbReference type="EMBL" id="CP081303">
    <property type="protein sequence ID" value="QZE14059.1"/>
    <property type="molecule type" value="Genomic_DNA"/>
</dbReference>
<evidence type="ECO:0000313" key="2">
    <source>
        <dbReference type="Proteomes" id="UP000826212"/>
    </source>
</evidence>
<protein>
    <submittedName>
        <fullName evidence="1">OprO/OprP family phosphate-selective porin</fullName>
    </submittedName>
</protein>
<proteinExistence type="predicted"/>
<sequence>MKQISLSLILAVISLLTANAQEPSKTTEKNENYIENDLISLSGKDGISFQTKAGDFLFKPYVLIQTRAQFNYYDDEGLSLMDQDNVLNSGFAIPYALVGFAGTAFDKITYNIALNTAASGAALLNQAWIDINLKSSLRFRVGKFKTPYNQAYLVRLGQTLFPTPPTSMQTTVNMPFGLNSVNPKISTGFDIGVQMHGLVKNKIDYRVGIFNGTGIGTNRATNTLSDDYGIPSLLYAARLAYMPMGPMPLHQGDPNDLHNYKMLFALSGSANIEANAESSNDYRTGIEFAVLKNRFYFNAEAYSMTMNYVERQKTAPLYTYWGSYAQAGYFISKRLQPTVRVDFMDRNSTKEKGYLMTNSIGLNYYIIGNNLKLQAYYEHLSKLGHETEFEANDDDNGLAEHKAMVQLQFSF</sequence>